<dbReference type="SUPFAM" id="SSF52540">
    <property type="entry name" value="P-loop containing nucleoside triphosphate hydrolases"/>
    <property type="match status" value="1"/>
</dbReference>
<dbReference type="PANTHER" id="PTHR30050">
    <property type="entry name" value="CHROMOSOMAL REPLICATION INITIATOR PROTEIN DNAA"/>
    <property type="match status" value="1"/>
</dbReference>
<organism evidence="2 3">
    <name type="scientific">Varunaivibrio sulfuroxidans</name>
    <dbReference type="NCBI Taxonomy" id="1773489"/>
    <lineage>
        <taxon>Bacteria</taxon>
        <taxon>Pseudomonadati</taxon>
        <taxon>Pseudomonadota</taxon>
        <taxon>Alphaproteobacteria</taxon>
        <taxon>Rhodospirillales</taxon>
        <taxon>Magnetovibrionaceae</taxon>
        <taxon>Varunaivibrio</taxon>
    </lineage>
</organism>
<dbReference type="InterPro" id="IPR027417">
    <property type="entry name" value="P-loop_NTPase"/>
</dbReference>
<reference evidence="2 3" key="1">
    <citation type="submission" date="2019-03" db="EMBL/GenBank/DDBJ databases">
        <title>Genomic Encyclopedia of Type Strains, Phase IV (KMG-IV): sequencing the most valuable type-strain genomes for metagenomic binning, comparative biology and taxonomic classification.</title>
        <authorList>
            <person name="Goeker M."/>
        </authorList>
    </citation>
    <scope>NUCLEOTIDE SEQUENCE [LARGE SCALE GENOMIC DNA]</scope>
    <source>
        <strain evidence="2 3">DSM 101688</strain>
    </source>
</reference>
<keyword evidence="3" id="KW-1185">Reference proteome</keyword>
<evidence type="ECO:0000313" key="3">
    <source>
        <dbReference type="Proteomes" id="UP000295304"/>
    </source>
</evidence>
<gene>
    <name evidence="2" type="ORF">EDD55_11173</name>
</gene>
<evidence type="ECO:0000313" key="2">
    <source>
        <dbReference type="EMBL" id="TCS60372.1"/>
    </source>
</evidence>
<protein>
    <submittedName>
        <fullName evidence="2">DnaA protein</fullName>
    </submittedName>
</protein>
<dbReference type="GO" id="GO:0003688">
    <property type="term" value="F:DNA replication origin binding"/>
    <property type="evidence" value="ECO:0007669"/>
    <property type="project" value="TreeGrafter"/>
</dbReference>
<sequence>MPQHTQLTLDFEHRPSLSGDDFFVAPCNREALGWVEKWPDWPVPAVIIHGPQGSGKTHLAQVFLGLYGGASITACKMALSEPDVLIDAHPALVLENADRFIVPELEAEVFHLYNLAKEYARPLLLTSRKPPSQWGIGLADLRSRLLASPAPKIGAPDDMLMSALVMKQFSDRQIRIDGDVLAYLLTRMERSFEGATRLVAAIDRHALQHRRRITVPLVREVIEGLEDDAGAHRVLGR</sequence>
<dbReference type="PANTHER" id="PTHR30050:SF5">
    <property type="entry name" value="DNAA REGULATORY INACTIVATOR HDA"/>
    <property type="match status" value="1"/>
</dbReference>
<dbReference type="GO" id="GO:0005886">
    <property type="term" value="C:plasma membrane"/>
    <property type="evidence" value="ECO:0007669"/>
    <property type="project" value="TreeGrafter"/>
</dbReference>
<dbReference type="EMBL" id="SLZW01000011">
    <property type="protein sequence ID" value="TCS60372.1"/>
    <property type="molecule type" value="Genomic_DNA"/>
</dbReference>
<name>A0A4R3J528_9PROT</name>
<accession>A0A4R3J528</accession>
<evidence type="ECO:0000259" key="1">
    <source>
        <dbReference type="Pfam" id="PF22688"/>
    </source>
</evidence>
<dbReference type="InterPro" id="IPR055199">
    <property type="entry name" value="Hda_lid"/>
</dbReference>
<proteinExistence type="predicted"/>
<dbReference type="AlphaFoldDB" id="A0A4R3J528"/>
<dbReference type="RefSeq" id="WP_132940068.1">
    <property type="nucleotide sequence ID" value="NZ_CP119676.1"/>
</dbReference>
<dbReference type="GO" id="GO:0006270">
    <property type="term" value="P:DNA replication initiation"/>
    <property type="evidence" value="ECO:0007669"/>
    <property type="project" value="TreeGrafter"/>
</dbReference>
<dbReference type="Proteomes" id="UP000295304">
    <property type="component" value="Unassembled WGS sequence"/>
</dbReference>
<dbReference type="Gene3D" id="1.10.8.60">
    <property type="match status" value="1"/>
</dbReference>
<dbReference type="Gene3D" id="3.40.50.300">
    <property type="entry name" value="P-loop containing nucleotide triphosphate hydrolases"/>
    <property type="match status" value="1"/>
</dbReference>
<feature type="domain" description="Hda lid" evidence="1">
    <location>
        <begin position="167"/>
        <end position="222"/>
    </location>
</feature>
<dbReference type="OrthoDB" id="7390113at2"/>
<comment type="caution">
    <text evidence="2">The sequence shown here is derived from an EMBL/GenBank/DDBJ whole genome shotgun (WGS) entry which is preliminary data.</text>
</comment>
<dbReference type="Pfam" id="PF22688">
    <property type="entry name" value="Hda_lid"/>
    <property type="match status" value="1"/>
</dbReference>